<evidence type="ECO:0000256" key="8">
    <source>
        <dbReference type="PROSITE-ProRule" id="PRU01363"/>
    </source>
</evidence>
<feature type="active site" description="Proton donor; for dehydratase activity" evidence="8">
    <location>
        <position position="187"/>
    </location>
</feature>
<feature type="domain" description="Carrier" evidence="9">
    <location>
        <begin position="3460"/>
        <end position="3533"/>
    </location>
</feature>
<dbReference type="Proteomes" id="UP001207742">
    <property type="component" value="Unassembled WGS sequence"/>
</dbReference>
<evidence type="ECO:0000256" key="2">
    <source>
        <dbReference type="ARBA" id="ARBA00004792"/>
    </source>
</evidence>
<dbReference type="InterPro" id="IPR020841">
    <property type="entry name" value="PKS_Beta-ketoAc_synthase_dom"/>
</dbReference>
<dbReference type="Pfam" id="PF21089">
    <property type="entry name" value="PKS_DH_N"/>
    <property type="match status" value="3"/>
</dbReference>
<feature type="active site" description="Proton donor; for dehydratase activity" evidence="8">
    <location>
        <position position="1459"/>
    </location>
</feature>
<dbReference type="CDD" id="cd08953">
    <property type="entry name" value="KR_2_SDR_x"/>
    <property type="match status" value="2"/>
</dbReference>
<comment type="caution">
    <text evidence="12">The sequence shown here is derived from an EMBL/GenBank/DDBJ whole genome shotgun (WGS) entry which is preliminary data.</text>
</comment>
<dbReference type="InterPro" id="IPR006162">
    <property type="entry name" value="Ppantetheine_attach_site"/>
</dbReference>
<evidence type="ECO:0000256" key="7">
    <source>
        <dbReference type="ARBA" id="ARBA00022737"/>
    </source>
</evidence>
<feature type="region of interest" description="N-terminal hotdog fold" evidence="8">
    <location>
        <begin position="1264"/>
        <end position="1388"/>
    </location>
</feature>
<dbReference type="InterPro" id="IPR050091">
    <property type="entry name" value="PKS_NRPS_Biosynth_Enz"/>
</dbReference>
<dbReference type="Gene3D" id="3.40.50.720">
    <property type="entry name" value="NAD(P)-binding Rossmann-like Domain"/>
    <property type="match status" value="2"/>
</dbReference>
<feature type="region of interest" description="C-terminal hotdog fold" evidence="8">
    <location>
        <begin position="2870"/>
        <end position="3015"/>
    </location>
</feature>
<dbReference type="Pfam" id="PF14765">
    <property type="entry name" value="PS-DH"/>
    <property type="match status" value="2"/>
</dbReference>
<keyword evidence="7" id="KW-0677">Repeat</keyword>
<feature type="active site" description="Proton acceptor; for dehydratase activity" evidence="8">
    <location>
        <position position="18"/>
    </location>
</feature>
<dbReference type="PROSITE" id="PS52019">
    <property type="entry name" value="PKS_MFAS_DH"/>
    <property type="match status" value="3"/>
</dbReference>
<keyword evidence="4" id="KW-0963">Cytoplasm</keyword>
<dbReference type="PROSITE" id="PS50075">
    <property type="entry name" value="CARRIER"/>
    <property type="match status" value="5"/>
</dbReference>
<dbReference type="InterPro" id="IPR016039">
    <property type="entry name" value="Thiolase-like"/>
</dbReference>
<feature type="domain" description="Carrier" evidence="9">
    <location>
        <begin position="1987"/>
        <end position="2060"/>
    </location>
</feature>
<dbReference type="SMART" id="SM01294">
    <property type="entry name" value="PKS_PP_betabranch"/>
    <property type="match status" value="3"/>
</dbReference>
<gene>
    <name evidence="12" type="ORF">OL497_08290</name>
</gene>
<evidence type="ECO:0000256" key="3">
    <source>
        <dbReference type="ARBA" id="ARBA00022450"/>
    </source>
</evidence>
<dbReference type="EMBL" id="JAPDNS010000001">
    <property type="protein sequence ID" value="MCW3483888.1"/>
    <property type="molecule type" value="Genomic_DNA"/>
</dbReference>
<dbReference type="PROSITE" id="PS00012">
    <property type="entry name" value="PHOSPHOPANTETHEINE"/>
    <property type="match status" value="2"/>
</dbReference>
<keyword evidence="13" id="KW-1185">Reference proteome</keyword>
<evidence type="ECO:0000256" key="4">
    <source>
        <dbReference type="ARBA" id="ARBA00022490"/>
    </source>
</evidence>
<dbReference type="Gene3D" id="3.10.129.110">
    <property type="entry name" value="Polyketide synthase dehydratase"/>
    <property type="match status" value="3"/>
</dbReference>
<dbReference type="SMART" id="SM00822">
    <property type="entry name" value="PKS_KR"/>
    <property type="match status" value="2"/>
</dbReference>
<dbReference type="InterPro" id="IPR009081">
    <property type="entry name" value="PP-bd_ACP"/>
</dbReference>
<feature type="domain" description="Ketosynthase family 3 (KS3)" evidence="10">
    <location>
        <begin position="518"/>
        <end position="956"/>
    </location>
</feature>
<evidence type="ECO:0000256" key="1">
    <source>
        <dbReference type="ARBA" id="ARBA00004496"/>
    </source>
</evidence>
<dbReference type="InterPro" id="IPR020807">
    <property type="entry name" value="PKS_DH"/>
</dbReference>
<dbReference type="InterPro" id="IPR036291">
    <property type="entry name" value="NAD(P)-bd_dom_sf"/>
</dbReference>
<dbReference type="Gene3D" id="1.10.1200.10">
    <property type="entry name" value="ACP-like"/>
    <property type="match status" value="5"/>
</dbReference>
<feature type="active site" description="Proton donor; for dehydratase activity" evidence="8">
    <location>
        <position position="2927"/>
    </location>
</feature>
<dbReference type="InterPro" id="IPR036736">
    <property type="entry name" value="ACP-like_sf"/>
</dbReference>
<feature type="domain" description="Ketosynthase family 3 (KS3)" evidence="10">
    <location>
        <begin position="2110"/>
        <end position="2549"/>
    </location>
</feature>
<keyword evidence="3" id="KW-0596">Phosphopantetheine</keyword>
<comment type="pathway">
    <text evidence="2">Antibiotic biosynthesis.</text>
</comment>
<name>A0ABT3IIW9_9BACT</name>
<feature type="region of interest" description="N-terminal hotdog fold" evidence="8">
    <location>
        <begin position="2732"/>
        <end position="2856"/>
    </location>
</feature>
<dbReference type="InterPro" id="IPR014031">
    <property type="entry name" value="Ketoacyl_synth_C"/>
</dbReference>
<sequence>MITEQILLSLKNPMLAHHKAYGQELLPGLAYIDLLFQIFRKRGYAFNELELCNLSIHHPMTLEGVESIQLQFVCTPDNDHQWQVKVEAVPVAQQPAKTYVTALMKRVAPIVFNETMDVAVMKKQAAAVVDIEEIYARSRSQELIHTGLMKADGYIYKTADFVCVDLSVPREALPSADSFMFHPTLIDASGVGSAELMAALVEEEQRLFLPLFYESFRAADLFNKTCITRVQKSSIRKKNELLYMTMEFFDQAGKKIGELRNFTNKLVRGAALINRGRKENPTPAAAGRKVVAPAVTVTATATAEKGYAASEALITQFIAARLKTDPDDIATDIGYYEMGLDSPGLLEIVRLIEKEKQITLAPTLLFEYTTVQELATYLATQYPDKFEGTVSAASSAGTVTASGSAGEKGYAASEALITQFIAARLKTDPDDIATDIGYYEMGLDSPGLLEIVRLIEKEKQITLAPTLLFEYTTVQELAAYLATQYPDKFEGTVSAVSPVATVAAPAVPAATARQADGDMEIAVIGLSGRYPGADNIAAFWQNLVDGKDCITEVPAERWDWQQFAQISSPSGKKISRWGGFINHADCFDPQFFRISPREAEIMDPQERVFLEVCWEALEDAGYTPDTLVAQRGMDKRQAVGVFVGVMHKDYTLIAAEAVAKGLVFPLSLNYAPIANRVSYFCNFHGPSIAVDTVCSSSLTGLHLAIESIRRGECEAALAGGVNLSLHPNKYLTYGIADMHSSDGYCHTFGKDGDGYVSGEGVGAVLLKPLHKAVQDKDHIYAVIKGSTINHVGTGSGIMVPSPVAQADMITQCMEKTGIHPRTISYVEAHGTGTSLGDPIEIQGLVKSYGQYTQDKQYCAIGSVKSNIGHAESAAGISGLSKVILQLYHKTLVPSLHSAEVNPHLQLTQSPFYIQQDTRPWERPTILEQGQAVTYPRRASVSSFGATGSNAYVILEEYIPAATAEQPALSRETPYLIPLSAKTKEQVRVYAEQLLAFLRGQQAADTEVTDSTADLLITQLSQVIDQQLSAIIAVPENAIEPDQEWTEYGVETIHLTKLKEQLQQLLGAEMSQVSLSPATTTIALAQQLIQLERSRITAFLQGATTDNVRTPVAIHTPQSAVHIRDVAYTLQAGREAMEERLLLITDSIPALIVQLQSFLAGKEQPGQCFAGRIKKAKELSKYIGTAEKPAAVTQRFIQEQQWEQLATLWMYGAAVNWNSLYPAVQPARISLPTYPFVRERYWIPEVEQMNDAIRIPQQVLQQYLHPLLHTNTSTFTTQRYTAHYTGAEFFFRDHMVQGQPVLPGTAYLELAHAAMAASLDEASGKDVICTLQHVAWIQPYVLNSEHPAPLHITLLPATAGWVNFEVYSDAATGKLVHCQGAAKWQQVAAAPVLDVAGIRSGSIEILHATALYGLFEQMGIQYGAAHRGVQRVYKKEGALLGELSLPVVDAGYVLHPGLADAGLQAAIGLVSADGTGQTARSPLLPFSVDQVQIYGATGPAMWTYIRFSDTAVAGMQKLDITWCDDNGNICTILKGFTSRAADRPSRSEGILQLQPVWVPQPAVATGADSGRLVVYCGDTAAGEQLRIQLGGISFLPLPVAATDLAANFTHHVFTLFEKIQSFISGTQKSAVLIQLVTGTTGINRIYGALAGLLKTAQQESPHIRWQLLEVPATLPAAAVAAVIETNRYAVNQYIRYAADERMVLRWEEQPGTPVAQLPWKENGVYLITGGAGGLGRIFAQTILAQAPGARVILVGRSAVPAASLREIGDEGRLIYKQKDISQRDAVAELFREIRATHGQLQGILHSAGVIRDNFLIRKTTAEITAVLSAKVAGTVYLDEYSRDFTLDHFILFSSVAGALGNAGQGDYAVANAFLDQYASYRNELVARGERTGRSISLNWPLWQSGGMHVDAATAQLMQDNIGMYPLQTAQGIQSFYEMWGSGQQQLLVMAGDTVKLRRLWQQVNPETAVVAPAIVETTTDISQEITPEKAAGYFKKLLSGVLKLPAHKIEADTAFEQFGIDSVMVIQLTNELEKVFGTLSKTLLFEYQTVEDLTGYFVAGYPEKMRALLGVHTPPAVLPAATAAPVTPLPAYANRLTAQQQPVAAPQEDGEPAIAIIGLAGKYPQADNIIEFWQHLKSGKDCITEVPRERWDHSQFYDADKTKPGKTYSKWGGFINGVDEFDPLFFNISPREAEIMDPQERLFLQCAIATLEDAGYTRELLSQYKANGMEGNVGVFAGVMYTEYQLYGAQETALGRPLAIPGNPSSIANRVSYYCNFHGPSMAVDTMCSSSLTAIHLACQSIQRGDCELALAGGVNVSVHPNKYLMLGQGRFVSSKGRCESFGEGGDGYVPGEGVGAVLLKPLHKAIADGDHIYGVIRSSVVNHGGKTNGYSVPNPQAQANVIKRAFRKSGIDPATISYIEAHGTGTSLGDPIEITGLKKAFETFTAEREFCAIGSAKSNIGHCESAAGIAGLTKILLQMQHQQLVPSLHSAQLNVHIDFRNSPFVVQQHLSAWQRPVREKNGIREEVPLRAGLSSFGAGGSNAHLVIEEYQVPAAVAAAAGAPCMLVFSARTTEQLKAVIQQFITYLQAAPAAPFAHIAYTLQTGREGMEERMGILATDAAAAIDQLTAYLAGGSTGYELYQGNITLHKGSLSLLMDEDFQQAVANCIRKGKYDRLLELWVKGYNIDWAQLYPVADRKKVSLPTYPFARERYWAVATQQPATVTPVAQTYLHPLLHTNTSTFIAQRYTAHYTGTEFFFRDHIVQGQPVLPGTAYLELARAAMQASSEEIAPGTAICVLKHVVWIQPYIFNHEHPAPLHITLTPTADSEVAFEIYSDTATGRLLHCQGAAEWQQVAAPPVLDVAAIRLNSDEILNGPALYEWFGQIGIQYGAAHRGVQGICKNGTAVLGQLALPAMDAGYVLHPGLADAGLQAAIGLVFADREGQAATRGPLLPFSVDEVQIYGATQPAMWTYIRSRDTATAGLQKLDITWCDDNGNVCAVLKGFTSRSADLQAGSTRVLQLQPVWVPQPAGLAGTDTHRLVVYCGSTTDGEQLRTQLPGVSFLQLSINATDVAVDFNNHVFTLFNTVQPFLSGAQQSTILIQLVAGATGVNRIYGALAGLLKTAQQEAPHISWQLLELPATLPVAAVAAAIETNRYALNQHIRYEKEERKVLCWEEWTHTPVRELPWKENGVYLITGGAGGLGRIFAQTILEQAPGARVILVGRSAVSTASLREIGSEDRLVYKQADISQRDAVATLFREIRATYGQLHGVLHSAGVIRDNFLIRKTAAEITAVLSAKVAGTVYLDEYSRDFTLDHFILFSSVAGALGNAGQGDYAVANAFLDQYASYRNELVARGERTGRSISLNWPLWESGGMHVDAATAQLMQDNIGMYPLQTAEGIQAFYDMWGSGQAQLLVMAGDTAKLRRLWQQINPATAIVEDIVAAVPVVTNTELSQEVLSEKATAYFKKLLSGVLKLPAHKIDDHKAFEQFGVDSVMVIQLTNELEKTFGALSKTLLFEYQTIDKLTKYFISQYAAPLAAAVGVKQTVVNVPAALPQPVAAAPLKLQEARFRTKPAAIPAAEAVAKAPEKTVPADIAIIAMAGQYPQADNLTAFWNNLQAGKDCITEVPETRWNHALYYDADRTKQGKAYSKWGGFINGVEVFDPLFFNISPREAMLIDPQERLFMQQVWTLLESGGYTRSRLQQQHQGRVGVYVGTMYKQYNTAVPGSVEDAVLSLSSYNSIANRVSYYFNLQGPSLAIDTACSSSLIAIHMACESLLKAECEVAIAGGVNLSLDPRKYVGLSQLQLIGSSADSRSFAAGDGYLPAEAIGAVLLKPLEKALRDGDTVLAVIKSTMTNHNGKSNSFAVPNLHAQTQLMTSNFVRSGIEPASISWVEAAANGNPIGDAIEMKALSNVFRQFKVPAQGCPVGSVKSHIGHAEAASGISQLTKVVLQLQHQQLIPVVANESRNSQIDLQDSPLYIQEQLTRWERPVVEIAGVKQEFPRRATVSSFGAGGSNAHIILEEYTAPVTQPVQPDTATSYLMVFSAKNDNRLQAVLSNMLQYLQEHPAVVLADLAYTLQAGREAMECRVALVVASLEELQTGLAGALLALTDNTVITGDIPLFLGNAEAALAGVSSLLSGKTGEQFCQHLLQERNLEKLAIYWTQFAGEVDWQQLYLPHTVRFINLPAYPFEQRRCWIENNHVPPVVIRETVAAPVNTAKKTIAAEGSADNILVGIIADMLRLQPAELNTKKPLQHYGLDSIQVMELFQRIKSTIYPDLSLEALQQCNTTDDIIRILPVLSVQHENTALLPEAAADMVVKTHWPQFPELFHLNDKKEGKPVFWIHAALGGVQSYKPLAEMSERPFFGIQARGWMSNRFPLVGLQAMATYYVQIIQTVQPEGPYDIGGYSMGGILAYEITRQLQDLGQTVDSVTMLDAIYREDLKRGKVDRKTSILQAVNLSLLTKITQQPEKFKEVLIHRDEVDIELEEEPFLQSLITIAKTRGLTRTEEQLKTLIAQNVKVQQAYEIDKYVVHPLPYPAETTCYYFRNKSGLFYGDLEPFYKIKATEFTLDHKNYWEEWEKQLPNLYMMDVDASNHMMLLSEEKVYRTIFEFCRNIYSRQGMDPAFMPQFVADTLRIHGEKDLSLLTESVGV</sequence>
<dbReference type="Pfam" id="PF00975">
    <property type="entry name" value="Thioesterase"/>
    <property type="match status" value="1"/>
</dbReference>
<evidence type="ECO:0000313" key="12">
    <source>
        <dbReference type="EMBL" id="MCW3483888.1"/>
    </source>
</evidence>
<dbReference type="InterPro" id="IPR049552">
    <property type="entry name" value="PKS_DH_N"/>
</dbReference>
<dbReference type="RefSeq" id="WP_264729407.1">
    <property type="nucleotide sequence ID" value="NZ_JAPDNR010000001.1"/>
</dbReference>
<dbReference type="InterPro" id="IPR049551">
    <property type="entry name" value="PKS_DH_C"/>
</dbReference>
<dbReference type="InterPro" id="IPR049900">
    <property type="entry name" value="PKS_mFAS_DH"/>
</dbReference>
<feature type="domain" description="Carrier" evidence="9">
    <location>
        <begin position="4225"/>
        <end position="4302"/>
    </location>
</feature>
<dbReference type="InterPro" id="IPR057326">
    <property type="entry name" value="KR_dom"/>
</dbReference>
<dbReference type="SMART" id="SM00823">
    <property type="entry name" value="PKS_PP"/>
    <property type="match status" value="5"/>
</dbReference>
<dbReference type="Pfam" id="PF00550">
    <property type="entry name" value="PP-binding"/>
    <property type="match status" value="5"/>
</dbReference>
<feature type="domain" description="PKS/mFAS DH" evidence="11">
    <location>
        <begin position="1264"/>
        <end position="1546"/>
    </location>
</feature>
<dbReference type="InterPro" id="IPR029058">
    <property type="entry name" value="AB_hydrolase_fold"/>
</dbReference>
<dbReference type="SUPFAM" id="SSF53474">
    <property type="entry name" value="alpha/beta-Hydrolases"/>
    <property type="match status" value="1"/>
</dbReference>
<feature type="active site" description="Proton acceptor; for dehydratase activity" evidence="8">
    <location>
        <position position="1293"/>
    </location>
</feature>
<feature type="domain" description="Carrier" evidence="9">
    <location>
        <begin position="411"/>
        <end position="485"/>
    </location>
</feature>
<evidence type="ECO:0000256" key="6">
    <source>
        <dbReference type="ARBA" id="ARBA00022679"/>
    </source>
</evidence>
<evidence type="ECO:0000256" key="5">
    <source>
        <dbReference type="ARBA" id="ARBA00022553"/>
    </source>
</evidence>
<dbReference type="InterPro" id="IPR032821">
    <property type="entry name" value="PKS_assoc"/>
</dbReference>
<dbReference type="PANTHER" id="PTHR43775:SF37">
    <property type="entry name" value="SI:DKEY-61P9.11"/>
    <property type="match status" value="1"/>
</dbReference>
<dbReference type="Gene3D" id="3.30.70.3290">
    <property type="match status" value="1"/>
</dbReference>
<dbReference type="InterPro" id="IPR001031">
    <property type="entry name" value="Thioesterase"/>
</dbReference>
<dbReference type="Pfam" id="PF02801">
    <property type="entry name" value="Ketoacyl-synt_C"/>
    <property type="match status" value="3"/>
</dbReference>
<dbReference type="PROSITE" id="PS00606">
    <property type="entry name" value="KS3_1"/>
    <property type="match status" value="1"/>
</dbReference>
<reference evidence="12 13" key="1">
    <citation type="submission" date="2022-10" db="EMBL/GenBank/DDBJ databases">
        <title>Chitinophaga nivalis PC15 sp. nov., isolated from Pyeongchang county, South Korea.</title>
        <authorList>
            <person name="Trinh H.N."/>
        </authorList>
    </citation>
    <scope>NUCLEOTIDE SEQUENCE [LARGE SCALE GENOMIC DNA]</scope>
    <source>
        <strain evidence="12 13">PC14</strain>
    </source>
</reference>
<dbReference type="Pfam" id="PF16197">
    <property type="entry name" value="KAsynt_C_assoc"/>
    <property type="match status" value="1"/>
</dbReference>
<dbReference type="Pfam" id="PF22336">
    <property type="entry name" value="RhiE-like_linker"/>
    <property type="match status" value="3"/>
</dbReference>
<dbReference type="SUPFAM" id="SSF51735">
    <property type="entry name" value="NAD(P)-binding Rossmann-fold domains"/>
    <property type="match status" value="3"/>
</dbReference>
<proteinExistence type="predicted"/>
<keyword evidence="5" id="KW-0597">Phosphoprotein</keyword>
<dbReference type="Gene3D" id="3.40.47.10">
    <property type="match status" value="3"/>
</dbReference>
<comment type="subcellular location">
    <subcellularLocation>
        <location evidence="1">Cytoplasm</location>
    </subcellularLocation>
</comment>
<feature type="domain" description="Ketosynthase family 3 (KS3)" evidence="10">
    <location>
        <begin position="3592"/>
        <end position="4024"/>
    </location>
</feature>
<protein>
    <submittedName>
        <fullName evidence="12">SDR family NAD(P)-dependent oxidoreductase</fullName>
    </submittedName>
</protein>
<accession>A0ABT3IIW9</accession>
<dbReference type="PANTHER" id="PTHR43775">
    <property type="entry name" value="FATTY ACID SYNTHASE"/>
    <property type="match status" value="1"/>
</dbReference>
<evidence type="ECO:0000259" key="11">
    <source>
        <dbReference type="PROSITE" id="PS52019"/>
    </source>
</evidence>
<feature type="region of interest" description="C-terminal hotdog fold" evidence="8">
    <location>
        <begin position="1402"/>
        <end position="1546"/>
    </location>
</feature>
<evidence type="ECO:0000259" key="10">
    <source>
        <dbReference type="PROSITE" id="PS52004"/>
    </source>
</evidence>
<dbReference type="Pfam" id="PF08659">
    <property type="entry name" value="KR"/>
    <property type="match status" value="2"/>
</dbReference>
<feature type="active site" description="Proton acceptor; for dehydratase activity" evidence="8">
    <location>
        <position position="2761"/>
    </location>
</feature>
<dbReference type="Gene3D" id="1.10.1240.100">
    <property type="match status" value="2"/>
</dbReference>
<dbReference type="SUPFAM" id="SSF47336">
    <property type="entry name" value="ACP-like"/>
    <property type="match status" value="5"/>
</dbReference>
<dbReference type="SMART" id="SM00826">
    <property type="entry name" value="PKS_DH"/>
    <property type="match status" value="2"/>
</dbReference>
<dbReference type="InterPro" id="IPR042104">
    <property type="entry name" value="PKS_dehydratase_sf"/>
</dbReference>
<evidence type="ECO:0000313" key="13">
    <source>
        <dbReference type="Proteomes" id="UP001207742"/>
    </source>
</evidence>
<feature type="domain" description="PKS/mFAS DH" evidence="11">
    <location>
        <begin position="2732"/>
        <end position="3015"/>
    </location>
</feature>
<feature type="domain" description="Carrier" evidence="9">
    <location>
        <begin position="308"/>
        <end position="382"/>
    </location>
</feature>
<dbReference type="CDD" id="cd00833">
    <property type="entry name" value="PKS"/>
    <property type="match status" value="3"/>
</dbReference>
<dbReference type="InterPro" id="IPR014030">
    <property type="entry name" value="Ketoacyl_synth_N"/>
</dbReference>
<dbReference type="InterPro" id="IPR054514">
    <property type="entry name" value="RhiE-like_linker"/>
</dbReference>
<keyword evidence="6" id="KW-0808">Transferase</keyword>
<dbReference type="InterPro" id="IPR013968">
    <property type="entry name" value="PKS_KR"/>
</dbReference>
<evidence type="ECO:0000259" key="9">
    <source>
        <dbReference type="PROSITE" id="PS50075"/>
    </source>
</evidence>
<organism evidence="12 13">
    <name type="scientific">Chitinophaga nivalis</name>
    <dbReference type="NCBI Taxonomy" id="2991709"/>
    <lineage>
        <taxon>Bacteria</taxon>
        <taxon>Pseudomonadati</taxon>
        <taxon>Bacteroidota</taxon>
        <taxon>Chitinophagia</taxon>
        <taxon>Chitinophagales</taxon>
        <taxon>Chitinophagaceae</taxon>
        <taxon>Chitinophaga</taxon>
    </lineage>
</organism>
<dbReference type="Pfam" id="PF00109">
    <property type="entry name" value="ketoacyl-synt"/>
    <property type="match status" value="3"/>
</dbReference>
<feature type="region of interest" description="C-terminal hotdog fold" evidence="8">
    <location>
        <begin position="126"/>
        <end position="273"/>
    </location>
</feature>
<dbReference type="InterPro" id="IPR018201">
    <property type="entry name" value="Ketoacyl_synth_AS"/>
</dbReference>
<dbReference type="Gene3D" id="3.40.50.1820">
    <property type="entry name" value="alpha/beta hydrolase"/>
    <property type="match status" value="1"/>
</dbReference>
<feature type="region of interest" description="N-terminal hotdog fold" evidence="8">
    <location>
        <begin position="1"/>
        <end position="107"/>
    </location>
</feature>
<dbReference type="SUPFAM" id="SSF53901">
    <property type="entry name" value="Thiolase-like"/>
    <property type="match status" value="3"/>
</dbReference>
<dbReference type="PROSITE" id="PS52004">
    <property type="entry name" value="KS3_2"/>
    <property type="match status" value="3"/>
</dbReference>
<feature type="domain" description="PKS/mFAS DH" evidence="11">
    <location>
        <begin position="1"/>
        <end position="273"/>
    </location>
</feature>
<dbReference type="SMART" id="SM00825">
    <property type="entry name" value="PKS_KS"/>
    <property type="match status" value="3"/>
</dbReference>
<dbReference type="InterPro" id="IPR020806">
    <property type="entry name" value="PKS_PP-bd"/>
</dbReference>